<reference evidence="1" key="2">
    <citation type="journal article" date="2022" name="Microbiol. Resour. Announc.">
        <title>Metagenome Sequencing to Explore Phylogenomics of Terrestrial Cyanobacteria.</title>
        <authorList>
            <person name="Ward R.D."/>
            <person name="Stajich J.E."/>
            <person name="Johansen J.R."/>
            <person name="Huntemann M."/>
            <person name="Clum A."/>
            <person name="Foster B."/>
            <person name="Foster B."/>
            <person name="Roux S."/>
            <person name="Palaniappan K."/>
            <person name="Varghese N."/>
            <person name="Mukherjee S."/>
            <person name="Reddy T.B.K."/>
            <person name="Daum C."/>
            <person name="Copeland A."/>
            <person name="Chen I.A."/>
            <person name="Ivanova N.N."/>
            <person name="Kyrpides N.C."/>
            <person name="Shapiro N."/>
            <person name="Eloe-Fadrosh E.A."/>
            <person name="Pietrasiak N."/>
        </authorList>
    </citation>
    <scope>NUCLEOTIDE SEQUENCE</scope>
    <source>
        <strain evidence="1">CPER-KK1</strain>
    </source>
</reference>
<comment type="caution">
    <text evidence="1">The sequence shown here is derived from an EMBL/GenBank/DDBJ whole genome shotgun (WGS) entry which is preliminary data.</text>
</comment>
<name>A0A951PNY8_9CYAN</name>
<reference evidence="1" key="1">
    <citation type="submission" date="2021-05" db="EMBL/GenBank/DDBJ databases">
        <authorList>
            <person name="Pietrasiak N."/>
            <person name="Ward R."/>
            <person name="Stajich J.E."/>
            <person name="Kurbessoian T."/>
        </authorList>
    </citation>
    <scope>NUCLEOTIDE SEQUENCE</scope>
    <source>
        <strain evidence="1">CPER-KK1</strain>
    </source>
</reference>
<accession>A0A951PNY8</accession>
<dbReference type="Proteomes" id="UP000753908">
    <property type="component" value="Unassembled WGS sequence"/>
</dbReference>
<gene>
    <name evidence="1" type="ORF">KME25_21030</name>
</gene>
<sequence length="223" mass="24923">MGLALFAEGPTDYRFLPPVLRRATEELCLRNARTTVEIGDVLNLHAPQDYRDADLATQIVEAAKAANGAYNILFIHTDGSGDPKAAYDQRVQPAKERIASELSSQLKRTVGVVPVREMEAWTLVDGDALRDAFGTVLDDEALGIPLRPREVESILDPKQTLNQTYARIVGTKQRRRRTAADFFDAIGERVQLTRLRQVPAFGRFEQELRTALVELSYLSEETP</sequence>
<proteinExistence type="predicted"/>
<dbReference type="Pfam" id="PF14103">
    <property type="entry name" value="DUF4276"/>
    <property type="match status" value="1"/>
</dbReference>
<protein>
    <submittedName>
        <fullName evidence="1">DUF4276 family protein</fullName>
    </submittedName>
</protein>
<evidence type="ECO:0000313" key="2">
    <source>
        <dbReference type="Proteomes" id="UP000753908"/>
    </source>
</evidence>
<dbReference type="EMBL" id="JAHHIF010000032">
    <property type="protein sequence ID" value="MBW4546903.1"/>
    <property type="molecule type" value="Genomic_DNA"/>
</dbReference>
<organism evidence="1 2">
    <name type="scientific">Symplocastrum torsivum CPER-KK1</name>
    <dbReference type="NCBI Taxonomy" id="450513"/>
    <lineage>
        <taxon>Bacteria</taxon>
        <taxon>Bacillati</taxon>
        <taxon>Cyanobacteriota</taxon>
        <taxon>Cyanophyceae</taxon>
        <taxon>Oscillatoriophycideae</taxon>
        <taxon>Oscillatoriales</taxon>
        <taxon>Microcoleaceae</taxon>
        <taxon>Symplocastrum</taxon>
    </lineage>
</organism>
<evidence type="ECO:0000313" key="1">
    <source>
        <dbReference type="EMBL" id="MBW4546903.1"/>
    </source>
</evidence>
<dbReference type="AlphaFoldDB" id="A0A951PNY8"/>
<dbReference type="InterPro" id="IPR025455">
    <property type="entry name" value="DUF4276"/>
</dbReference>